<dbReference type="InParanoid" id="A0A2J7RF51"/>
<name>A0A2J7RF51_9NEOP</name>
<organism evidence="1 2">
    <name type="scientific">Cryptotermes secundus</name>
    <dbReference type="NCBI Taxonomy" id="105785"/>
    <lineage>
        <taxon>Eukaryota</taxon>
        <taxon>Metazoa</taxon>
        <taxon>Ecdysozoa</taxon>
        <taxon>Arthropoda</taxon>
        <taxon>Hexapoda</taxon>
        <taxon>Insecta</taxon>
        <taxon>Pterygota</taxon>
        <taxon>Neoptera</taxon>
        <taxon>Polyneoptera</taxon>
        <taxon>Dictyoptera</taxon>
        <taxon>Blattodea</taxon>
        <taxon>Blattoidea</taxon>
        <taxon>Termitoidae</taxon>
        <taxon>Kalotermitidae</taxon>
        <taxon>Cryptotermitinae</taxon>
        <taxon>Cryptotermes</taxon>
    </lineage>
</organism>
<dbReference type="Proteomes" id="UP000235965">
    <property type="component" value="Unassembled WGS sequence"/>
</dbReference>
<comment type="caution">
    <text evidence="1">The sequence shown here is derived from an EMBL/GenBank/DDBJ whole genome shotgun (WGS) entry which is preliminary data.</text>
</comment>
<gene>
    <name evidence="1" type="ORF">B7P43_G11070</name>
</gene>
<protein>
    <submittedName>
        <fullName evidence="1">Uncharacterized protein</fullName>
    </submittedName>
</protein>
<evidence type="ECO:0000313" key="1">
    <source>
        <dbReference type="EMBL" id="PNF39462.1"/>
    </source>
</evidence>
<keyword evidence="2" id="KW-1185">Reference proteome</keyword>
<reference evidence="1 2" key="1">
    <citation type="submission" date="2017-12" db="EMBL/GenBank/DDBJ databases">
        <title>Hemimetabolous genomes reveal molecular basis of termite eusociality.</title>
        <authorList>
            <person name="Harrison M.C."/>
            <person name="Jongepier E."/>
            <person name="Robertson H.M."/>
            <person name="Arning N."/>
            <person name="Bitard-Feildel T."/>
            <person name="Chao H."/>
            <person name="Childers C.P."/>
            <person name="Dinh H."/>
            <person name="Doddapaneni H."/>
            <person name="Dugan S."/>
            <person name="Gowin J."/>
            <person name="Greiner C."/>
            <person name="Han Y."/>
            <person name="Hu H."/>
            <person name="Hughes D.S.T."/>
            <person name="Huylmans A.-K."/>
            <person name="Kemena C."/>
            <person name="Kremer L.P.M."/>
            <person name="Lee S.L."/>
            <person name="Lopez-Ezquerra A."/>
            <person name="Mallet L."/>
            <person name="Monroy-Kuhn J.M."/>
            <person name="Moser A."/>
            <person name="Murali S.C."/>
            <person name="Muzny D.M."/>
            <person name="Otani S."/>
            <person name="Piulachs M.-D."/>
            <person name="Poelchau M."/>
            <person name="Qu J."/>
            <person name="Schaub F."/>
            <person name="Wada-Katsumata A."/>
            <person name="Worley K.C."/>
            <person name="Xie Q."/>
            <person name="Ylla G."/>
            <person name="Poulsen M."/>
            <person name="Gibbs R.A."/>
            <person name="Schal C."/>
            <person name="Richards S."/>
            <person name="Belles X."/>
            <person name="Korb J."/>
            <person name="Bornberg-Bauer E."/>
        </authorList>
    </citation>
    <scope>NUCLEOTIDE SEQUENCE [LARGE SCALE GENOMIC DNA]</scope>
    <source>
        <tissue evidence="1">Whole body</tissue>
    </source>
</reference>
<proteinExistence type="predicted"/>
<dbReference type="AlphaFoldDB" id="A0A2J7RF51"/>
<evidence type="ECO:0000313" key="2">
    <source>
        <dbReference type="Proteomes" id="UP000235965"/>
    </source>
</evidence>
<accession>A0A2J7RF51</accession>
<dbReference type="EMBL" id="NEVH01004413">
    <property type="protein sequence ID" value="PNF39462.1"/>
    <property type="molecule type" value="Genomic_DNA"/>
</dbReference>
<sequence length="80" mass="9138">MSSHQMLPSKVKKCHHYGPHSALTMNQSANPVVHKPSLVTKIKFVEYLSKKTISMVLVHKRTIQTEWPLLVGEVSANFRR</sequence>